<evidence type="ECO:0000313" key="3">
    <source>
        <dbReference type="Proteomes" id="UP000037237"/>
    </source>
</evidence>
<dbReference type="CDD" id="cd00981">
    <property type="entry name" value="arch_gltB"/>
    <property type="match status" value="1"/>
</dbReference>
<dbReference type="InterPro" id="IPR012061">
    <property type="entry name" value="Glu_synth_lsu_3"/>
</dbReference>
<name>A0A0M0BVW4_9ARCH</name>
<dbReference type="AlphaFoldDB" id="A0A0M0BVW4"/>
<reference evidence="2 3" key="1">
    <citation type="submission" date="2015-06" db="EMBL/GenBank/DDBJ databases">
        <title>New insights into the roles of widespread benthic archaea in carbon and nitrogen cycling.</title>
        <authorList>
            <person name="Lazar C.S."/>
            <person name="Baker B.J."/>
            <person name="Seitz K.W."/>
            <person name="Hyde A.S."/>
            <person name="Dick G.J."/>
            <person name="Hinrichs K.-U."/>
            <person name="Teske A.P."/>
        </authorList>
    </citation>
    <scope>NUCLEOTIDE SEQUENCE [LARGE SCALE GENOMIC DNA]</scope>
    <source>
        <strain evidence="2">SG8-32-1</strain>
    </source>
</reference>
<organism evidence="2 3">
    <name type="scientific">miscellaneous Crenarchaeota group-1 archaeon SG8-32-1</name>
    <dbReference type="NCBI Taxonomy" id="1685124"/>
    <lineage>
        <taxon>Archaea</taxon>
        <taxon>Candidatus Bathyarchaeota</taxon>
        <taxon>MCG-1</taxon>
    </lineage>
</organism>
<sequence length="261" mass="28824">MTLKEVVNNNPDNLVVSESLAKIDATGLYYRDLNTLLRSLDGNGIEKIEIRNVYGQRYIGTDLDDHLNIDIYGTPGNDLGAFMRGPKITVHGNVQDACGNTMDHGKIVVHGRAGDLVGHSMRGGKIFIRDDAGYRVGIHMKEYLGKRPTIVIGGTAQDFLGEYMAGGGLAVLGLNMKDELHDARFVGTGMHGGTMYIRGNVRHLGEEVAIVEFTEEDHQVLKSLVKEFCNYFDLDAEKILDSKFNKLIPVSSRPYGNLYAY</sequence>
<dbReference type="InterPro" id="IPR002489">
    <property type="entry name" value="Glu_synth_asu_C"/>
</dbReference>
<comment type="caution">
    <text evidence="2">The sequence shown here is derived from an EMBL/GenBank/DDBJ whole genome shotgun (WGS) entry which is preliminary data.</text>
</comment>
<dbReference type="PANTHER" id="PTHR39673:SF5">
    <property type="entry name" value="TUNGSTEN-CONTAINING FORMYLMETHANOFURAN DEHYDROGENASE 2 SUBUNIT C"/>
    <property type="match status" value="1"/>
</dbReference>
<evidence type="ECO:0000313" key="2">
    <source>
        <dbReference type="EMBL" id="KON32589.1"/>
    </source>
</evidence>
<dbReference type="PANTHER" id="PTHR39673">
    <property type="entry name" value="TUNGSTEN FORMYLMETHANOFURAN DEHYDROGENASE, SUBUNIT C (FWDC)"/>
    <property type="match status" value="1"/>
</dbReference>
<dbReference type="Proteomes" id="UP000037237">
    <property type="component" value="Unassembled WGS sequence"/>
</dbReference>
<dbReference type="PATRIC" id="fig|1685124.3.peg.510"/>
<dbReference type="GO" id="GO:0016491">
    <property type="term" value="F:oxidoreductase activity"/>
    <property type="evidence" value="ECO:0007669"/>
    <property type="project" value="InterPro"/>
</dbReference>
<evidence type="ECO:0000259" key="1">
    <source>
        <dbReference type="Pfam" id="PF01493"/>
    </source>
</evidence>
<dbReference type="Pfam" id="PF01493">
    <property type="entry name" value="GXGXG"/>
    <property type="match status" value="1"/>
</dbReference>
<dbReference type="InterPro" id="IPR036485">
    <property type="entry name" value="Glu_synth_asu_C_sf"/>
</dbReference>
<dbReference type="InterPro" id="IPR035710">
    <property type="entry name" value="Archaeal_gltB"/>
</dbReference>
<dbReference type="PIRSF" id="PIRSF006519">
    <property type="entry name" value="GOGAT_dom3"/>
    <property type="match status" value="1"/>
</dbReference>
<protein>
    <recommendedName>
        <fullName evidence="1">Glutamate synthase alpha subunit C-terminal domain-containing protein</fullName>
    </recommendedName>
</protein>
<proteinExistence type="predicted"/>
<feature type="domain" description="Glutamate synthase alpha subunit C-terminal" evidence="1">
    <location>
        <begin position="50"/>
        <end position="206"/>
    </location>
</feature>
<accession>A0A0M0BVW4</accession>
<gene>
    <name evidence="2" type="ORF">AC477_02775</name>
</gene>
<dbReference type="Gene3D" id="2.160.20.60">
    <property type="entry name" value="Glutamate synthase, alpha subunit, C-terminal domain"/>
    <property type="match status" value="1"/>
</dbReference>
<dbReference type="SUPFAM" id="SSF69336">
    <property type="entry name" value="Alpha subunit of glutamate synthase, C-terminal domain"/>
    <property type="match status" value="1"/>
</dbReference>
<dbReference type="EMBL" id="LFWU01000061">
    <property type="protein sequence ID" value="KON32589.1"/>
    <property type="molecule type" value="Genomic_DNA"/>
</dbReference>